<feature type="domain" description="Transcriptional coactivator p15 (PC4) C-terminal" evidence="7">
    <location>
        <begin position="2"/>
        <end position="53"/>
    </location>
</feature>
<dbReference type="SUPFAM" id="SSF54447">
    <property type="entry name" value="ssDNA-binding transcriptional regulator domain"/>
    <property type="match status" value="1"/>
</dbReference>
<evidence type="ECO:0000256" key="4">
    <source>
        <dbReference type="ARBA" id="ARBA00023125"/>
    </source>
</evidence>
<dbReference type="eggNOG" id="KOG2712">
    <property type="taxonomic scope" value="Eukaryota"/>
</dbReference>
<name>E9HQM3_DAPPU</name>
<evidence type="ECO:0000259" key="7">
    <source>
        <dbReference type="Pfam" id="PF02229"/>
    </source>
</evidence>
<dbReference type="GO" id="GO:0003677">
    <property type="term" value="F:DNA binding"/>
    <property type="evidence" value="ECO:0007669"/>
    <property type="project" value="UniProtKB-KW"/>
</dbReference>
<dbReference type="Gene3D" id="2.30.31.10">
    <property type="entry name" value="Transcriptional Coactivator Pc4, Chain A"/>
    <property type="match status" value="1"/>
</dbReference>
<dbReference type="InterPro" id="IPR003173">
    <property type="entry name" value="PC4_C"/>
</dbReference>
<dbReference type="KEGG" id="dpx:DAPPUDRAFT_65100"/>
<dbReference type="EMBL" id="GL732722">
    <property type="protein sequence ID" value="EFX65953.1"/>
    <property type="molecule type" value="Genomic_DNA"/>
</dbReference>
<gene>
    <name evidence="8" type="ORF">DAPPUDRAFT_65100</name>
</gene>
<evidence type="ECO:0000256" key="1">
    <source>
        <dbReference type="ARBA" id="ARBA00004123"/>
    </source>
</evidence>
<feature type="non-terminal residue" evidence="8">
    <location>
        <position position="1"/>
    </location>
</feature>
<dbReference type="PhylomeDB" id="E9HQM3"/>
<evidence type="ECO:0000256" key="5">
    <source>
        <dbReference type="ARBA" id="ARBA00023163"/>
    </source>
</evidence>
<reference evidence="8 9" key="1">
    <citation type="journal article" date="2011" name="Science">
        <title>The ecoresponsive genome of Daphnia pulex.</title>
        <authorList>
            <person name="Colbourne J.K."/>
            <person name="Pfrender M.E."/>
            <person name="Gilbert D."/>
            <person name="Thomas W.K."/>
            <person name="Tucker A."/>
            <person name="Oakley T.H."/>
            <person name="Tokishita S."/>
            <person name="Aerts A."/>
            <person name="Arnold G.J."/>
            <person name="Basu M.K."/>
            <person name="Bauer D.J."/>
            <person name="Caceres C.E."/>
            <person name="Carmel L."/>
            <person name="Casola C."/>
            <person name="Choi J.H."/>
            <person name="Detter J.C."/>
            <person name="Dong Q."/>
            <person name="Dusheyko S."/>
            <person name="Eads B.D."/>
            <person name="Frohlich T."/>
            <person name="Geiler-Samerotte K.A."/>
            <person name="Gerlach D."/>
            <person name="Hatcher P."/>
            <person name="Jogdeo S."/>
            <person name="Krijgsveld J."/>
            <person name="Kriventseva E.V."/>
            <person name="Kultz D."/>
            <person name="Laforsch C."/>
            <person name="Lindquist E."/>
            <person name="Lopez J."/>
            <person name="Manak J.R."/>
            <person name="Muller J."/>
            <person name="Pangilinan J."/>
            <person name="Patwardhan R.P."/>
            <person name="Pitluck S."/>
            <person name="Pritham E.J."/>
            <person name="Rechtsteiner A."/>
            <person name="Rho M."/>
            <person name="Rogozin I.B."/>
            <person name="Sakarya O."/>
            <person name="Salamov A."/>
            <person name="Schaack S."/>
            <person name="Shapiro H."/>
            <person name="Shiga Y."/>
            <person name="Skalitzky C."/>
            <person name="Smith Z."/>
            <person name="Souvorov A."/>
            <person name="Sung W."/>
            <person name="Tang Z."/>
            <person name="Tsuchiya D."/>
            <person name="Tu H."/>
            <person name="Vos H."/>
            <person name="Wang M."/>
            <person name="Wolf Y.I."/>
            <person name="Yamagata H."/>
            <person name="Yamada T."/>
            <person name="Ye Y."/>
            <person name="Shaw J.R."/>
            <person name="Andrews J."/>
            <person name="Crease T.J."/>
            <person name="Tang H."/>
            <person name="Lucas S.M."/>
            <person name="Robertson H.M."/>
            <person name="Bork P."/>
            <person name="Koonin E.V."/>
            <person name="Zdobnov E.M."/>
            <person name="Grigoriev I.V."/>
            <person name="Lynch M."/>
            <person name="Boore J.L."/>
        </authorList>
    </citation>
    <scope>NUCLEOTIDE SEQUENCE [LARGE SCALE GENOMIC DNA]</scope>
</reference>
<protein>
    <recommendedName>
        <fullName evidence="7">Transcriptional coactivator p15 (PC4) C-terminal domain-containing protein</fullName>
    </recommendedName>
</protein>
<dbReference type="InParanoid" id="E9HQM3"/>
<keyword evidence="4" id="KW-0238">DNA-binding</keyword>
<evidence type="ECO:0000256" key="3">
    <source>
        <dbReference type="ARBA" id="ARBA00023015"/>
    </source>
</evidence>
<dbReference type="HOGENOM" id="CLU_104273_5_0_1"/>
<dbReference type="Pfam" id="PF02229">
    <property type="entry name" value="PC4"/>
    <property type="match status" value="1"/>
</dbReference>
<evidence type="ECO:0000256" key="2">
    <source>
        <dbReference type="ARBA" id="ARBA00009001"/>
    </source>
</evidence>
<proteinExistence type="inferred from homology"/>
<dbReference type="InterPro" id="IPR009044">
    <property type="entry name" value="ssDNA-bd_transcriptional_reg"/>
</dbReference>
<dbReference type="InterPro" id="IPR045125">
    <property type="entry name" value="Sub1/Tcp4-like"/>
</dbReference>
<dbReference type="STRING" id="6669.E9HQM3"/>
<dbReference type="FunFam" id="2.30.31.10:FF:000020">
    <property type="entry name" value="Uncharacterized protein"/>
    <property type="match status" value="1"/>
</dbReference>
<dbReference type="AlphaFoldDB" id="E9HQM3"/>
<keyword evidence="6" id="KW-0539">Nucleus</keyword>
<keyword evidence="3" id="KW-0805">Transcription regulation</keyword>
<comment type="similarity">
    <text evidence="2">Belongs to the transcriptional coactivator PC4 family.</text>
</comment>
<sequence>SWNLDNQRVLKVQSWRGKTFIDIREYYEKDGKQLPGKKGISLNSTQWNKLKSIISEVDEALEAI</sequence>
<dbReference type="GO" id="GO:0003713">
    <property type="term" value="F:transcription coactivator activity"/>
    <property type="evidence" value="ECO:0007669"/>
    <property type="project" value="InterPro"/>
</dbReference>
<dbReference type="PANTHER" id="PTHR13215">
    <property type="entry name" value="RNA POLYMERASE II TRANSCRIPTIONAL COACTIVATOR"/>
    <property type="match status" value="1"/>
</dbReference>
<dbReference type="FunCoup" id="E9HQM3">
    <property type="interactions" value="1320"/>
</dbReference>
<dbReference type="OrthoDB" id="2505440at2759"/>
<dbReference type="Proteomes" id="UP000000305">
    <property type="component" value="Unassembled WGS sequence"/>
</dbReference>
<accession>E9HQM3</accession>
<comment type="subcellular location">
    <subcellularLocation>
        <location evidence="1">Nucleus</location>
    </subcellularLocation>
</comment>
<keyword evidence="5" id="KW-0804">Transcription</keyword>
<evidence type="ECO:0000256" key="6">
    <source>
        <dbReference type="ARBA" id="ARBA00023242"/>
    </source>
</evidence>
<dbReference type="GO" id="GO:0060261">
    <property type="term" value="P:positive regulation of transcription initiation by RNA polymerase II"/>
    <property type="evidence" value="ECO:0007669"/>
    <property type="project" value="InterPro"/>
</dbReference>
<organism evidence="8 9">
    <name type="scientific">Daphnia pulex</name>
    <name type="common">Water flea</name>
    <dbReference type="NCBI Taxonomy" id="6669"/>
    <lineage>
        <taxon>Eukaryota</taxon>
        <taxon>Metazoa</taxon>
        <taxon>Ecdysozoa</taxon>
        <taxon>Arthropoda</taxon>
        <taxon>Crustacea</taxon>
        <taxon>Branchiopoda</taxon>
        <taxon>Diplostraca</taxon>
        <taxon>Cladocera</taxon>
        <taxon>Anomopoda</taxon>
        <taxon>Daphniidae</taxon>
        <taxon>Daphnia</taxon>
    </lineage>
</organism>
<evidence type="ECO:0000313" key="9">
    <source>
        <dbReference type="Proteomes" id="UP000000305"/>
    </source>
</evidence>
<dbReference type="OMA" id="LNEEQWN"/>
<evidence type="ECO:0000313" key="8">
    <source>
        <dbReference type="EMBL" id="EFX65953.1"/>
    </source>
</evidence>
<keyword evidence="9" id="KW-1185">Reference proteome</keyword>
<dbReference type="GO" id="GO:0005634">
    <property type="term" value="C:nucleus"/>
    <property type="evidence" value="ECO:0007669"/>
    <property type="project" value="UniProtKB-SubCell"/>
</dbReference>